<proteinExistence type="predicted"/>
<dbReference type="EMBL" id="ATBP01002213">
    <property type="protein sequence ID" value="ETR66124.1"/>
    <property type="molecule type" value="Genomic_DNA"/>
</dbReference>
<organism evidence="1 2">
    <name type="scientific">Candidatus Magnetoglobus multicellularis str. Araruama</name>
    <dbReference type="NCBI Taxonomy" id="890399"/>
    <lineage>
        <taxon>Bacteria</taxon>
        <taxon>Pseudomonadati</taxon>
        <taxon>Thermodesulfobacteriota</taxon>
        <taxon>Desulfobacteria</taxon>
        <taxon>Desulfobacterales</taxon>
        <taxon>Desulfobacteraceae</taxon>
        <taxon>Candidatus Magnetoglobus</taxon>
    </lineage>
</organism>
<gene>
    <name evidence="1" type="ORF">OMM_13219</name>
</gene>
<dbReference type="Proteomes" id="UP000189670">
    <property type="component" value="Unassembled WGS sequence"/>
</dbReference>
<evidence type="ECO:0000313" key="2">
    <source>
        <dbReference type="Proteomes" id="UP000189670"/>
    </source>
</evidence>
<accession>A0A1V1NU82</accession>
<name>A0A1V1NU82_9BACT</name>
<protein>
    <submittedName>
        <fullName evidence="1">Uncharacterized protein</fullName>
    </submittedName>
</protein>
<feature type="non-terminal residue" evidence="1">
    <location>
        <position position="431"/>
    </location>
</feature>
<evidence type="ECO:0000313" key="1">
    <source>
        <dbReference type="EMBL" id="ETR66124.1"/>
    </source>
</evidence>
<sequence length="431" mass="49545">MLKVKRFFAKLSQDAQVSFCAANFLQNVSDNSGYSEGLRKNIASIEAKFRELQALGLNIFREQGLEFENNEDVENILALLNHIYDILSNDNYIRSSSKHYYGIKNIVFTAPNSTYKTKANSGVLLINNDVYQSKYRKGSYLTAQFRAASVNDLRPMLKNVRKSKDFVTFNPYKLEHFKNFKTTFEVKLPDTYENISHEGNAAIKFKLNFKNKKNREILPLEVIFVKDDKKSPEKFGKTLIRIKGEKYKKYNQSTPYQDFNPDDLGPGWYNFFKGINDTGVDAAGVMTPKILLGLISRLMAIYEEKQKKGVVLSRHASLFNVSLKDTAQNFPLSFKAKSFYQKDVQTGIKTQLERIQNTYNIHIYFDNSLDTIKDLRQGCDKVLAFLSSITPGSKILKSLQQNETKTIVIEKFSRSKRKIIHGRLILIKICE</sequence>
<dbReference type="AlphaFoldDB" id="A0A1V1NU82"/>
<comment type="caution">
    <text evidence="1">The sequence shown here is derived from an EMBL/GenBank/DDBJ whole genome shotgun (WGS) entry which is preliminary data.</text>
</comment>
<reference evidence="2" key="1">
    <citation type="submission" date="2012-11" db="EMBL/GenBank/DDBJ databases">
        <authorList>
            <person name="Lucero-Rivera Y.E."/>
            <person name="Tovar-Ramirez D."/>
        </authorList>
    </citation>
    <scope>NUCLEOTIDE SEQUENCE [LARGE SCALE GENOMIC DNA]</scope>
    <source>
        <strain evidence="2">Araruama</strain>
    </source>
</reference>